<proteinExistence type="predicted"/>
<dbReference type="Proteomes" id="UP000004095">
    <property type="component" value="Unassembled WGS sequence"/>
</dbReference>
<reference evidence="1 2" key="1">
    <citation type="submission" date="2007-01" db="EMBL/GenBank/DDBJ databases">
        <authorList>
            <person name="Haygood M."/>
            <person name="Podell S."/>
            <person name="Anderson C."/>
            <person name="Hopkinson B."/>
            <person name="Roe K."/>
            <person name="Barbeau K."/>
            <person name="Gaasterland T."/>
            <person name="Ferriera S."/>
            <person name="Johnson J."/>
            <person name="Kravitz S."/>
            <person name="Beeson K."/>
            <person name="Sutton G."/>
            <person name="Rogers Y.-H."/>
            <person name="Friedman R."/>
            <person name="Frazier M."/>
            <person name="Venter J.C."/>
        </authorList>
    </citation>
    <scope>NUCLEOTIDE SEQUENCE [LARGE SCALE GENOMIC DNA]</scope>
    <source>
        <strain evidence="1 2">ATCC 23134</strain>
    </source>
</reference>
<evidence type="ECO:0000313" key="1">
    <source>
        <dbReference type="EMBL" id="EAY25373.1"/>
    </source>
</evidence>
<gene>
    <name evidence="1" type="ORF">M23134_06632</name>
</gene>
<comment type="caution">
    <text evidence="1">The sequence shown here is derived from an EMBL/GenBank/DDBJ whole genome shotgun (WGS) entry which is preliminary data.</text>
</comment>
<sequence length="38" mass="4146">MLPPMALGFICLVSLSLSAKATYSKKRRAVGANKEHKK</sequence>
<name>A1ZW10_MICM2</name>
<evidence type="ECO:0000313" key="2">
    <source>
        <dbReference type="Proteomes" id="UP000004095"/>
    </source>
</evidence>
<accession>A1ZW10</accession>
<dbReference type="AlphaFoldDB" id="A1ZW10"/>
<dbReference type="EMBL" id="AAWS01000049">
    <property type="protein sequence ID" value="EAY25373.1"/>
    <property type="molecule type" value="Genomic_DNA"/>
</dbReference>
<organism evidence="1 2">
    <name type="scientific">Microscilla marina ATCC 23134</name>
    <dbReference type="NCBI Taxonomy" id="313606"/>
    <lineage>
        <taxon>Bacteria</taxon>
        <taxon>Pseudomonadati</taxon>
        <taxon>Bacteroidota</taxon>
        <taxon>Cytophagia</taxon>
        <taxon>Cytophagales</taxon>
        <taxon>Microscillaceae</taxon>
        <taxon>Microscilla</taxon>
    </lineage>
</organism>
<keyword evidence="2" id="KW-1185">Reference proteome</keyword>
<protein>
    <submittedName>
        <fullName evidence="1">Uncharacterized protein</fullName>
    </submittedName>
</protein>